<dbReference type="Proteomes" id="UP000199317">
    <property type="component" value="Unassembled WGS sequence"/>
</dbReference>
<evidence type="ECO:0000313" key="2">
    <source>
        <dbReference type="Proteomes" id="UP000199317"/>
    </source>
</evidence>
<accession>A0A1H0QE33</accession>
<dbReference type="RefSeq" id="WP_092833581.1">
    <property type="nucleotide sequence ID" value="NZ_CP028290.1"/>
</dbReference>
<dbReference type="NCBIfam" id="NF041525">
    <property type="entry name" value="HrpD5"/>
    <property type="match status" value="1"/>
</dbReference>
<protein>
    <submittedName>
        <fullName evidence="1">Type III secretion protein D</fullName>
    </submittedName>
</protein>
<dbReference type="OrthoDB" id="5995712at2"/>
<dbReference type="AlphaFoldDB" id="A0A1H0QE33"/>
<dbReference type="InterPro" id="IPR048200">
    <property type="entry name" value="HrpD5-like"/>
</dbReference>
<gene>
    <name evidence="1" type="ORF">SAMN04489708_10860</name>
</gene>
<dbReference type="EMBL" id="FNJL01000008">
    <property type="protein sequence ID" value="SDP15460.1"/>
    <property type="molecule type" value="Genomic_DNA"/>
</dbReference>
<proteinExistence type="predicted"/>
<evidence type="ECO:0000313" key="1">
    <source>
        <dbReference type="EMBL" id="SDP15460.1"/>
    </source>
</evidence>
<sequence length="328" mass="34182">MKQLRILTGQHAGARIDLTPTRHHISADDTADIQLLDWTAEPVVIDAGDDGMVHIATAAAGAQAPAVLADFTPRRFGDVVLCAGPADATWPADADIIARLSPAVVAAAPAEVRSMWPRITSAVVGTALMTAALSAAVAPLGQTPAERKALTSVLPPEPLKMRVERALAETSVAGYEVAQQGDGVVVRGLLRQPSDADALRQRLATFQGDRIVQSFAPATEVAQSIADALGQPGLRIAHQGNGLFTITGEVANLSALRQNAARVATDLAPLVRGIDVAATQRPPASPPAMSALMETDGLQYMQTRDGVKHLSLTSGSRIASADQPASFR</sequence>
<keyword evidence="2" id="KW-1185">Reference proteome</keyword>
<organism evidence="1 2">
    <name type="scientific">Paracidovorax cattleyae</name>
    <dbReference type="NCBI Taxonomy" id="80868"/>
    <lineage>
        <taxon>Bacteria</taxon>
        <taxon>Pseudomonadati</taxon>
        <taxon>Pseudomonadota</taxon>
        <taxon>Betaproteobacteria</taxon>
        <taxon>Burkholderiales</taxon>
        <taxon>Comamonadaceae</taxon>
        <taxon>Paracidovorax</taxon>
    </lineage>
</organism>
<name>A0A1H0QE33_9BURK</name>
<reference evidence="2" key="1">
    <citation type="submission" date="2016-10" db="EMBL/GenBank/DDBJ databases">
        <authorList>
            <person name="Varghese N."/>
            <person name="Submissions S."/>
        </authorList>
    </citation>
    <scope>NUCLEOTIDE SEQUENCE [LARGE SCALE GENOMIC DNA]</scope>
    <source>
        <strain evidence="2">DSM 17101</strain>
    </source>
</reference>